<organism evidence="1 2">
    <name type="scientific">Urochloa decumbens</name>
    <dbReference type="NCBI Taxonomy" id="240449"/>
    <lineage>
        <taxon>Eukaryota</taxon>
        <taxon>Viridiplantae</taxon>
        <taxon>Streptophyta</taxon>
        <taxon>Embryophyta</taxon>
        <taxon>Tracheophyta</taxon>
        <taxon>Spermatophyta</taxon>
        <taxon>Magnoliopsida</taxon>
        <taxon>Liliopsida</taxon>
        <taxon>Poales</taxon>
        <taxon>Poaceae</taxon>
        <taxon>PACMAD clade</taxon>
        <taxon>Panicoideae</taxon>
        <taxon>Panicodae</taxon>
        <taxon>Paniceae</taxon>
        <taxon>Melinidinae</taxon>
        <taxon>Urochloa</taxon>
    </lineage>
</organism>
<dbReference type="PANTHER" id="PTHR33085">
    <property type="entry name" value="OS12G0113100 PROTEIN-RELATED"/>
    <property type="match status" value="1"/>
</dbReference>
<evidence type="ECO:0000313" key="1">
    <source>
        <dbReference type="EMBL" id="CAL4965755.1"/>
    </source>
</evidence>
<keyword evidence="2" id="KW-1185">Reference proteome</keyword>
<protein>
    <submittedName>
        <fullName evidence="1">Uncharacterized protein</fullName>
    </submittedName>
</protein>
<sequence>MSAHGRHGPWQWQEISFGHDRVALLVGSQVQLHARLPPGLYQWKQRHATTGEIEDDDGKIIARSDKNCEDIDMSASKRQHLYLVLEDWEHGYTIRKIDVESFDAADHAAAAKDPEALPEPPVIRVEADHSQPAFFAALGTKILALQPSAGAAALPVFDAATMGLAVAPQPQGDALARRPTLVAVGSDRIYGLEGVRVKSPSGGEREVRHFEVLRAPAPPGTKLWSWSSVPAPPPFDPGCVTCHAAHPDGRTVFFSAAAASGASSKVGSGGGGTFSFNTKRLEWTCHGAWMLPFAGQAHYDAKLDAWVGIYAGDTDNAGGDAAARGRVCSCAVVAPGRRRMPAPETKVCAEALFCEDEKRHAGAALVHMGDGGRFCVLECVKPKPKPAAAKATTKKVWKEKQPEISNGHHLPDSPEHLLLVTAFVLEYGDQGELTAAATRRLSYVVPEEAAKFLEKPVAFWM</sequence>
<name>A0ABC8ZTU7_9POAL</name>
<dbReference type="InterPro" id="IPR012871">
    <property type="entry name" value="DUF1668_ORYSA"/>
</dbReference>
<dbReference type="Pfam" id="PF07893">
    <property type="entry name" value="DUF1668"/>
    <property type="match status" value="1"/>
</dbReference>
<accession>A0ABC8ZTU7</accession>
<reference evidence="1" key="1">
    <citation type="submission" date="2024-10" db="EMBL/GenBank/DDBJ databases">
        <authorList>
            <person name="Ryan C."/>
        </authorList>
    </citation>
    <scope>NUCLEOTIDE SEQUENCE [LARGE SCALE GENOMIC DNA]</scope>
</reference>
<dbReference type="EMBL" id="OZ075129">
    <property type="protein sequence ID" value="CAL4965755.1"/>
    <property type="molecule type" value="Genomic_DNA"/>
</dbReference>
<dbReference type="Proteomes" id="UP001497457">
    <property type="component" value="Chromosome 19rd"/>
</dbReference>
<evidence type="ECO:0000313" key="2">
    <source>
        <dbReference type="Proteomes" id="UP001497457"/>
    </source>
</evidence>
<proteinExistence type="predicted"/>
<dbReference type="AlphaFoldDB" id="A0ABC8ZTU7"/>
<gene>
    <name evidence="1" type="ORF">URODEC1_LOCUS47393</name>
</gene>
<dbReference type="PANTHER" id="PTHR33085:SF60">
    <property type="entry name" value="OS04G0422800 PROTEIN"/>
    <property type="match status" value="1"/>
</dbReference>